<dbReference type="PROSITE" id="PS50893">
    <property type="entry name" value="ABC_TRANSPORTER_2"/>
    <property type="match status" value="1"/>
</dbReference>
<keyword evidence="9" id="KW-0472">Membrane</keyword>
<keyword evidence="8" id="KW-1278">Translocase</keyword>
<comment type="caution">
    <text evidence="11">The sequence shown here is derived from an EMBL/GenBank/DDBJ whole genome shotgun (WGS) entry which is preliminary data.</text>
</comment>
<evidence type="ECO:0000256" key="2">
    <source>
        <dbReference type="ARBA" id="ARBA00005417"/>
    </source>
</evidence>
<dbReference type="PROSITE" id="PS00211">
    <property type="entry name" value="ABC_TRANSPORTER_1"/>
    <property type="match status" value="1"/>
</dbReference>
<evidence type="ECO:0000313" key="12">
    <source>
        <dbReference type="Proteomes" id="UP001595704"/>
    </source>
</evidence>
<dbReference type="SMART" id="SM00382">
    <property type="entry name" value="AAA"/>
    <property type="match status" value="1"/>
</dbReference>
<dbReference type="GO" id="GO:0005524">
    <property type="term" value="F:ATP binding"/>
    <property type="evidence" value="ECO:0007669"/>
    <property type="project" value="UniProtKB-KW"/>
</dbReference>
<name>A0ABV7UGA3_9HYPH</name>
<evidence type="ECO:0000256" key="9">
    <source>
        <dbReference type="ARBA" id="ARBA00023136"/>
    </source>
</evidence>
<dbReference type="CDD" id="cd03257">
    <property type="entry name" value="ABC_NikE_OppD_transporters"/>
    <property type="match status" value="1"/>
</dbReference>
<protein>
    <submittedName>
        <fullName evidence="11">ATP-binding cassette domain-containing protein</fullName>
    </submittedName>
</protein>
<dbReference type="Gene3D" id="3.40.50.300">
    <property type="entry name" value="P-loop containing nucleotide triphosphate hydrolases"/>
    <property type="match status" value="1"/>
</dbReference>
<keyword evidence="3" id="KW-0813">Transport</keyword>
<reference evidence="12" key="1">
    <citation type="journal article" date="2019" name="Int. J. Syst. Evol. Microbiol.">
        <title>The Global Catalogue of Microorganisms (GCM) 10K type strain sequencing project: providing services to taxonomists for standard genome sequencing and annotation.</title>
        <authorList>
            <consortium name="The Broad Institute Genomics Platform"/>
            <consortium name="The Broad Institute Genome Sequencing Center for Infectious Disease"/>
            <person name="Wu L."/>
            <person name="Ma J."/>
        </authorList>
    </citation>
    <scope>NUCLEOTIDE SEQUENCE [LARGE SCALE GENOMIC DNA]</scope>
    <source>
        <strain evidence="12">KCTC 42282</strain>
    </source>
</reference>
<evidence type="ECO:0000256" key="7">
    <source>
        <dbReference type="ARBA" id="ARBA00022840"/>
    </source>
</evidence>
<evidence type="ECO:0000256" key="5">
    <source>
        <dbReference type="ARBA" id="ARBA00022519"/>
    </source>
</evidence>
<gene>
    <name evidence="11" type="ORF">ACFONL_08940</name>
</gene>
<evidence type="ECO:0000256" key="4">
    <source>
        <dbReference type="ARBA" id="ARBA00022475"/>
    </source>
</evidence>
<dbReference type="PANTHER" id="PTHR43297:SF14">
    <property type="entry name" value="ATPASE AAA-TYPE CORE DOMAIN-CONTAINING PROTEIN"/>
    <property type="match status" value="1"/>
</dbReference>
<accession>A0ABV7UGA3</accession>
<dbReference type="InterPro" id="IPR017871">
    <property type="entry name" value="ABC_transporter-like_CS"/>
</dbReference>
<dbReference type="InterPro" id="IPR027417">
    <property type="entry name" value="P-loop_NTPase"/>
</dbReference>
<dbReference type="Pfam" id="PF00005">
    <property type="entry name" value="ABC_tran"/>
    <property type="match status" value="1"/>
</dbReference>
<dbReference type="RefSeq" id="WP_373301657.1">
    <property type="nucleotide sequence ID" value="NZ_BNCG01000008.1"/>
</dbReference>
<organism evidence="11 12">
    <name type="scientific">Camelimonas fluminis</name>
    <dbReference type="NCBI Taxonomy" id="1576911"/>
    <lineage>
        <taxon>Bacteria</taxon>
        <taxon>Pseudomonadati</taxon>
        <taxon>Pseudomonadota</taxon>
        <taxon>Alphaproteobacteria</taxon>
        <taxon>Hyphomicrobiales</taxon>
        <taxon>Chelatococcaceae</taxon>
        <taxon>Camelimonas</taxon>
    </lineage>
</organism>
<evidence type="ECO:0000259" key="10">
    <source>
        <dbReference type="PROSITE" id="PS50893"/>
    </source>
</evidence>
<evidence type="ECO:0000256" key="6">
    <source>
        <dbReference type="ARBA" id="ARBA00022741"/>
    </source>
</evidence>
<comment type="similarity">
    <text evidence="2">Belongs to the ABC transporter superfamily.</text>
</comment>
<keyword evidence="6" id="KW-0547">Nucleotide-binding</keyword>
<keyword evidence="5" id="KW-0997">Cell inner membrane</keyword>
<feature type="domain" description="ABC transporter" evidence="10">
    <location>
        <begin position="12"/>
        <end position="253"/>
    </location>
</feature>
<evidence type="ECO:0000313" key="11">
    <source>
        <dbReference type="EMBL" id="MFC3637507.1"/>
    </source>
</evidence>
<sequence>MTSSQSPRRLVIRNLGVETTRHGVAVTLVDDVSLDVRAGETLALVGASGCGKSLTCAASLDAAPPGVRRTTGSIAIDGVEQAPADIRGRLVATILQNPRSAFNPVRTMRQHAMEGPAARGAPAASREQRVRAAMADAGLEDVDRILDLHPFEMSGGMLQRMMIALALASGAPFLFADEPTTDLDLIVQRDILNLLLRLTRRQGLGVLLVTHDMGVVAALADRVAVMDAGRIIETARVMDIFNRPTHPVTRNLLDAHLSLYPGRSAA</sequence>
<keyword evidence="12" id="KW-1185">Reference proteome</keyword>
<keyword evidence="7 11" id="KW-0067">ATP-binding</keyword>
<evidence type="ECO:0000256" key="8">
    <source>
        <dbReference type="ARBA" id="ARBA00022967"/>
    </source>
</evidence>
<comment type="subcellular location">
    <subcellularLocation>
        <location evidence="1">Cell inner membrane</location>
        <topology evidence="1">Peripheral membrane protein</topology>
    </subcellularLocation>
</comment>
<dbReference type="InterPro" id="IPR003439">
    <property type="entry name" value="ABC_transporter-like_ATP-bd"/>
</dbReference>
<keyword evidence="4" id="KW-1003">Cell membrane</keyword>
<proteinExistence type="inferred from homology"/>
<dbReference type="PANTHER" id="PTHR43297">
    <property type="entry name" value="OLIGOPEPTIDE TRANSPORT ATP-BINDING PROTEIN APPD"/>
    <property type="match status" value="1"/>
</dbReference>
<dbReference type="InterPro" id="IPR050388">
    <property type="entry name" value="ABC_Ni/Peptide_Import"/>
</dbReference>
<evidence type="ECO:0000256" key="3">
    <source>
        <dbReference type="ARBA" id="ARBA00022448"/>
    </source>
</evidence>
<dbReference type="Proteomes" id="UP001595704">
    <property type="component" value="Unassembled WGS sequence"/>
</dbReference>
<dbReference type="SUPFAM" id="SSF52540">
    <property type="entry name" value="P-loop containing nucleoside triphosphate hydrolases"/>
    <property type="match status" value="1"/>
</dbReference>
<dbReference type="EMBL" id="JBHRYC010000038">
    <property type="protein sequence ID" value="MFC3637507.1"/>
    <property type="molecule type" value="Genomic_DNA"/>
</dbReference>
<evidence type="ECO:0000256" key="1">
    <source>
        <dbReference type="ARBA" id="ARBA00004417"/>
    </source>
</evidence>
<dbReference type="InterPro" id="IPR003593">
    <property type="entry name" value="AAA+_ATPase"/>
</dbReference>